<sequence length="212" mass="23333">MARRRRPPRSGALTELQPAKLLSQIVALQLIYYFTAAVLILFTTLVSGTKFTLDLIFSWRDVRGDATTGWVWGFLWVLDGGVVVAIAMMLLVARSKLVLDFALSLHVIHLLVVTFYTEKQLPRHALWWLTMAVSSALSVALGMWGCRYRELQPITFGGLGGGTANPLPVGHSQQTHDDEEQGVARGRGRGRGRDGAGEYELANMGEGSDAHR</sequence>
<dbReference type="AlphaFoldDB" id="A0A420XZK3"/>
<keyword evidence="4 10" id="KW-0812">Transmembrane</keyword>
<keyword evidence="5" id="KW-0653">Protein transport</keyword>
<dbReference type="EMBL" id="QVQW01000082">
    <property type="protein sequence ID" value="RKU41114.1"/>
    <property type="molecule type" value="Genomic_DNA"/>
</dbReference>
<feature type="transmembrane region" description="Helical" evidence="10">
    <location>
        <begin position="97"/>
        <end position="116"/>
    </location>
</feature>
<reference evidence="11 12" key="1">
    <citation type="submission" date="2018-08" db="EMBL/GenBank/DDBJ databases">
        <title>Draft genome of the lignicolous fungus Coniochaeta pulveracea.</title>
        <authorList>
            <person name="Borstlap C.J."/>
            <person name="De Witt R.N."/>
            <person name="Botha A."/>
            <person name="Volschenk H."/>
        </authorList>
    </citation>
    <scope>NUCLEOTIDE SEQUENCE [LARGE SCALE GENOMIC DNA]</scope>
    <source>
        <strain evidence="11 12">CAB683</strain>
    </source>
</reference>
<feature type="region of interest" description="Disordered" evidence="9">
    <location>
        <begin position="167"/>
        <end position="212"/>
    </location>
</feature>
<dbReference type="STRING" id="177199.A0A420XZK3"/>
<dbReference type="Proteomes" id="UP000275385">
    <property type="component" value="Unassembled WGS sequence"/>
</dbReference>
<dbReference type="GO" id="GO:0034067">
    <property type="term" value="P:protein localization to Golgi apparatus"/>
    <property type="evidence" value="ECO:0007669"/>
    <property type="project" value="TreeGrafter"/>
</dbReference>
<keyword evidence="12" id="KW-1185">Reference proteome</keyword>
<name>A0A420XZK3_9PEZI</name>
<accession>A0A420XZK3</accession>
<dbReference type="GO" id="GO:0006895">
    <property type="term" value="P:Golgi to endosome transport"/>
    <property type="evidence" value="ECO:0007669"/>
    <property type="project" value="TreeGrafter"/>
</dbReference>
<dbReference type="OrthoDB" id="542931at2759"/>
<evidence type="ECO:0000256" key="9">
    <source>
        <dbReference type="SAM" id="MobiDB-lite"/>
    </source>
</evidence>
<comment type="similarity">
    <text evidence="2">Belongs to the SYS1 family.</text>
</comment>
<evidence type="ECO:0000256" key="2">
    <source>
        <dbReference type="ARBA" id="ARBA00008160"/>
    </source>
</evidence>
<protein>
    <recommendedName>
        <fullName evidence="13">Integral membrane protein of the Golgi</fullName>
    </recommendedName>
</protein>
<dbReference type="PANTHER" id="PTHR12952:SF0">
    <property type="entry name" value="PROTEIN SYS1 HOMOLOG"/>
    <property type="match status" value="1"/>
</dbReference>
<proteinExistence type="inferred from homology"/>
<comment type="caution">
    <text evidence="11">The sequence shown here is derived from an EMBL/GenBank/DDBJ whole genome shotgun (WGS) entry which is preliminary data.</text>
</comment>
<evidence type="ECO:0000313" key="11">
    <source>
        <dbReference type="EMBL" id="RKU41114.1"/>
    </source>
</evidence>
<evidence type="ECO:0000256" key="5">
    <source>
        <dbReference type="ARBA" id="ARBA00022927"/>
    </source>
</evidence>
<evidence type="ECO:0000256" key="8">
    <source>
        <dbReference type="ARBA" id="ARBA00023136"/>
    </source>
</evidence>
<evidence type="ECO:0000256" key="10">
    <source>
        <dbReference type="SAM" id="Phobius"/>
    </source>
</evidence>
<dbReference type="PANTHER" id="PTHR12952">
    <property type="entry name" value="SYS1"/>
    <property type="match status" value="1"/>
</dbReference>
<dbReference type="InterPro" id="IPR019185">
    <property type="entry name" value="Integral_membrane_SYS1-rel"/>
</dbReference>
<feature type="transmembrane region" description="Helical" evidence="10">
    <location>
        <begin position="69"/>
        <end position="90"/>
    </location>
</feature>
<keyword evidence="3" id="KW-0813">Transport</keyword>
<gene>
    <name evidence="11" type="ORF">DL546_003020</name>
</gene>
<evidence type="ECO:0000256" key="7">
    <source>
        <dbReference type="ARBA" id="ARBA00023034"/>
    </source>
</evidence>
<keyword evidence="7" id="KW-0333">Golgi apparatus</keyword>
<organism evidence="11 12">
    <name type="scientific">Coniochaeta pulveracea</name>
    <dbReference type="NCBI Taxonomy" id="177199"/>
    <lineage>
        <taxon>Eukaryota</taxon>
        <taxon>Fungi</taxon>
        <taxon>Dikarya</taxon>
        <taxon>Ascomycota</taxon>
        <taxon>Pezizomycotina</taxon>
        <taxon>Sordariomycetes</taxon>
        <taxon>Sordariomycetidae</taxon>
        <taxon>Coniochaetales</taxon>
        <taxon>Coniochaetaceae</taxon>
        <taxon>Coniochaeta</taxon>
    </lineage>
</organism>
<dbReference type="Pfam" id="PF09801">
    <property type="entry name" value="SYS1"/>
    <property type="match status" value="1"/>
</dbReference>
<keyword evidence="8 10" id="KW-0472">Membrane</keyword>
<evidence type="ECO:0000256" key="4">
    <source>
        <dbReference type="ARBA" id="ARBA00022692"/>
    </source>
</evidence>
<dbReference type="GO" id="GO:0000139">
    <property type="term" value="C:Golgi membrane"/>
    <property type="evidence" value="ECO:0007669"/>
    <property type="project" value="UniProtKB-SubCell"/>
</dbReference>
<feature type="transmembrane region" description="Helical" evidence="10">
    <location>
        <begin position="128"/>
        <end position="146"/>
    </location>
</feature>
<comment type="subcellular location">
    <subcellularLocation>
        <location evidence="1">Golgi apparatus membrane</location>
        <topology evidence="1">Multi-pass membrane protein</topology>
    </subcellularLocation>
</comment>
<evidence type="ECO:0000313" key="12">
    <source>
        <dbReference type="Proteomes" id="UP000275385"/>
    </source>
</evidence>
<evidence type="ECO:0008006" key="13">
    <source>
        <dbReference type="Google" id="ProtNLM"/>
    </source>
</evidence>
<feature type="transmembrane region" description="Helical" evidence="10">
    <location>
        <begin position="30"/>
        <end position="49"/>
    </location>
</feature>
<dbReference type="GO" id="GO:0005802">
    <property type="term" value="C:trans-Golgi network"/>
    <property type="evidence" value="ECO:0007669"/>
    <property type="project" value="TreeGrafter"/>
</dbReference>
<dbReference type="GO" id="GO:0005829">
    <property type="term" value="C:cytosol"/>
    <property type="evidence" value="ECO:0007669"/>
    <property type="project" value="GOC"/>
</dbReference>
<evidence type="ECO:0000256" key="3">
    <source>
        <dbReference type="ARBA" id="ARBA00022448"/>
    </source>
</evidence>
<evidence type="ECO:0000256" key="6">
    <source>
        <dbReference type="ARBA" id="ARBA00022989"/>
    </source>
</evidence>
<dbReference type="GO" id="GO:0043001">
    <property type="term" value="P:Golgi to plasma membrane protein transport"/>
    <property type="evidence" value="ECO:0007669"/>
    <property type="project" value="TreeGrafter"/>
</dbReference>
<evidence type="ECO:0000256" key="1">
    <source>
        <dbReference type="ARBA" id="ARBA00004653"/>
    </source>
</evidence>
<keyword evidence="6 10" id="KW-1133">Transmembrane helix</keyword>